<keyword evidence="3" id="KW-1185">Reference proteome</keyword>
<organism evidence="2 3">
    <name type="scientific">Rugosimonospora acidiphila</name>
    <dbReference type="NCBI Taxonomy" id="556531"/>
    <lineage>
        <taxon>Bacteria</taxon>
        <taxon>Bacillati</taxon>
        <taxon>Actinomycetota</taxon>
        <taxon>Actinomycetes</taxon>
        <taxon>Micromonosporales</taxon>
        <taxon>Micromonosporaceae</taxon>
        <taxon>Rugosimonospora</taxon>
    </lineage>
</organism>
<dbReference type="InterPro" id="IPR051908">
    <property type="entry name" value="Ribosomal_N-acetyltransferase"/>
</dbReference>
<dbReference type="Proteomes" id="UP001501570">
    <property type="component" value="Unassembled WGS sequence"/>
</dbReference>
<protein>
    <recommendedName>
        <fullName evidence="1">N-acetyltransferase domain-containing protein</fullName>
    </recommendedName>
</protein>
<dbReference type="EMBL" id="BAABJQ010000023">
    <property type="protein sequence ID" value="GAA5195063.1"/>
    <property type="molecule type" value="Genomic_DNA"/>
</dbReference>
<dbReference type="InterPro" id="IPR016181">
    <property type="entry name" value="Acyl_CoA_acyltransferase"/>
</dbReference>
<feature type="domain" description="N-acetyltransferase" evidence="1">
    <location>
        <begin position="11"/>
        <end position="171"/>
    </location>
</feature>
<dbReference type="Pfam" id="PF13302">
    <property type="entry name" value="Acetyltransf_3"/>
    <property type="match status" value="2"/>
</dbReference>
<dbReference type="InterPro" id="IPR000182">
    <property type="entry name" value="GNAT_dom"/>
</dbReference>
<dbReference type="PROSITE" id="PS51186">
    <property type="entry name" value="GNAT"/>
    <property type="match status" value="2"/>
</dbReference>
<dbReference type="PANTHER" id="PTHR43441">
    <property type="entry name" value="RIBOSOMAL-PROTEIN-SERINE ACETYLTRANSFERASE"/>
    <property type="match status" value="1"/>
</dbReference>
<reference evidence="3" key="1">
    <citation type="journal article" date="2019" name="Int. J. Syst. Evol. Microbiol.">
        <title>The Global Catalogue of Microorganisms (GCM) 10K type strain sequencing project: providing services to taxonomists for standard genome sequencing and annotation.</title>
        <authorList>
            <consortium name="The Broad Institute Genomics Platform"/>
            <consortium name="The Broad Institute Genome Sequencing Center for Infectious Disease"/>
            <person name="Wu L."/>
            <person name="Ma J."/>
        </authorList>
    </citation>
    <scope>NUCLEOTIDE SEQUENCE [LARGE SCALE GENOMIC DNA]</scope>
    <source>
        <strain evidence="3">JCM 18304</strain>
    </source>
</reference>
<feature type="domain" description="N-acetyltransferase" evidence="1">
    <location>
        <begin position="218"/>
        <end position="362"/>
    </location>
</feature>
<dbReference type="CDD" id="cd04301">
    <property type="entry name" value="NAT_SF"/>
    <property type="match status" value="1"/>
</dbReference>
<sequence>MGQPIMGGDGVVLRAPRPGDRDGLRAGVDSLVTRFVPAVPDPCTPRDIQRWIDRVRGGAPDRVDYVIADPGTDEILGAAGMHHLRWEEGTGEVGYWVAPWARGRGVATATAIALTQWGLVHGLHRVELLTHPDNWPSQRVAINAGYRREGVRRGGGINRDGSRYDLIVWARLRTDPDGPGLRTLPDLPGGELTDGVVSLRPLWSDDAPNVFALRSLPDVVATTVPSQLPKLDQIERRCAQAPAEWLAGTAADLTIRDAASGAFAGEIGLRYTEPITGQAMIGYSLLTPWRGRGFASRACRMMAAWAFETVGAVRLIAGTAPGNARSQRVLERAGFRREGYEHSRLPGPAGARVDNIMYALLPEDLAPRSG</sequence>
<evidence type="ECO:0000259" key="1">
    <source>
        <dbReference type="PROSITE" id="PS51186"/>
    </source>
</evidence>
<dbReference type="RefSeq" id="WP_345635425.1">
    <property type="nucleotide sequence ID" value="NZ_BAABJQ010000023.1"/>
</dbReference>
<dbReference type="PANTHER" id="PTHR43441:SF10">
    <property type="entry name" value="ACETYLTRANSFERASE"/>
    <property type="match status" value="1"/>
</dbReference>
<comment type="caution">
    <text evidence="2">The sequence shown here is derived from an EMBL/GenBank/DDBJ whole genome shotgun (WGS) entry which is preliminary data.</text>
</comment>
<accession>A0ABP9SI43</accession>
<name>A0ABP9SI43_9ACTN</name>
<evidence type="ECO:0000313" key="2">
    <source>
        <dbReference type="EMBL" id="GAA5195063.1"/>
    </source>
</evidence>
<proteinExistence type="predicted"/>
<dbReference type="SUPFAM" id="SSF55729">
    <property type="entry name" value="Acyl-CoA N-acyltransferases (Nat)"/>
    <property type="match status" value="2"/>
</dbReference>
<evidence type="ECO:0000313" key="3">
    <source>
        <dbReference type="Proteomes" id="UP001501570"/>
    </source>
</evidence>
<gene>
    <name evidence="2" type="ORF">GCM10023322_60920</name>
</gene>
<dbReference type="Gene3D" id="3.40.630.30">
    <property type="match status" value="2"/>
</dbReference>